<accession>A0A7C9AC72</accession>
<dbReference type="AlphaFoldDB" id="A0A7C9AC72"/>
<dbReference type="EMBL" id="GISG01224267">
    <property type="protein sequence ID" value="MBA4664599.1"/>
    <property type="molecule type" value="Transcribed_RNA"/>
</dbReference>
<evidence type="ECO:0000313" key="1">
    <source>
        <dbReference type="EMBL" id="MBA4664599.1"/>
    </source>
</evidence>
<organism evidence="1">
    <name type="scientific">Opuntia streptacantha</name>
    <name type="common">Prickly pear cactus</name>
    <name type="synonym">Opuntia cardona</name>
    <dbReference type="NCBI Taxonomy" id="393608"/>
    <lineage>
        <taxon>Eukaryota</taxon>
        <taxon>Viridiplantae</taxon>
        <taxon>Streptophyta</taxon>
        <taxon>Embryophyta</taxon>
        <taxon>Tracheophyta</taxon>
        <taxon>Spermatophyta</taxon>
        <taxon>Magnoliopsida</taxon>
        <taxon>eudicotyledons</taxon>
        <taxon>Gunneridae</taxon>
        <taxon>Pentapetalae</taxon>
        <taxon>Caryophyllales</taxon>
        <taxon>Cactineae</taxon>
        <taxon>Cactaceae</taxon>
        <taxon>Opuntioideae</taxon>
        <taxon>Opuntia</taxon>
    </lineage>
</organism>
<reference evidence="1" key="2">
    <citation type="submission" date="2020-07" db="EMBL/GenBank/DDBJ databases">
        <authorList>
            <person name="Vera ALvarez R."/>
            <person name="Arias-Moreno D.M."/>
            <person name="Jimenez-Jacinto V."/>
            <person name="Jimenez-Bremont J.F."/>
            <person name="Swaminathan K."/>
            <person name="Moose S.P."/>
            <person name="Guerrero-Gonzalez M.L."/>
            <person name="Marino-Ramirez L."/>
            <person name="Landsman D."/>
            <person name="Rodriguez-Kessler M."/>
            <person name="Delgado-Sanchez P."/>
        </authorList>
    </citation>
    <scope>NUCLEOTIDE SEQUENCE</scope>
    <source>
        <tissue evidence="1">Cladode</tissue>
    </source>
</reference>
<protein>
    <submittedName>
        <fullName evidence="1">Uncharacterized protein</fullName>
    </submittedName>
</protein>
<sequence>MSLTLRRFGLDGKSTCPKVVQEKGNGLATKLLEAISLKAKSSIPTIHLKSASTSTSRAIYFSFKKAMSLCRHPMYAGRDMRVSSRGLTTWRRNLFVLRKRSFS</sequence>
<proteinExistence type="predicted"/>
<reference evidence="1" key="1">
    <citation type="journal article" date="2013" name="J. Plant Res.">
        <title>Effect of fungi and light on seed germination of three Opuntia species from semiarid lands of central Mexico.</title>
        <authorList>
            <person name="Delgado-Sanchez P."/>
            <person name="Jimenez-Bremont J.F."/>
            <person name="Guerrero-Gonzalez Mde L."/>
            <person name="Flores J."/>
        </authorList>
    </citation>
    <scope>NUCLEOTIDE SEQUENCE</scope>
    <source>
        <tissue evidence="1">Cladode</tissue>
    </source>
</reference>
<name>A0A7C9AC72_OPUST</name>